<evidence type="ECO:0000313" key="3">
    <source>
        <dbReference type="Proteomes" id="UP000675664"/>
    </source>
</evidence>
<name>A0A8J7W4T3_9FIRM</name>
<feature type="transmembrane region" description="Helical" evidence="1">
    <location>
        <begin position="106"/>
        <end position="130"/>
    </location>
</feature>
<keyword evidence="1" id="KW-1133">Transmembrane helix</keyword>
<proteinExistence type="predicted"/>
<feature type="transmembrane region" description="Helical" evidence="1">
    <location>
        <begin position="70"/>
        <end position="94"/>
    </location>
</feature>
<feature type="transmembrane region" description="Helical" evidence="1">
    <location>
        <begin position="193"/>
        <end position="213"/>
    </location>
</feature>
<feature type="transmembrane region" description="Helical" evidence="1">
    <location>
        <begin position="164"/>
        <end position="187"/>
    </location>
</feature>
<dbReference type="RefSeq" id="WP_227020437.1">
    <property type="nucleotide sequence ID" value="NZ_JAGSND010000025.1"/>
</dbReference>
<keyword evidence="3" id="KW-1185">Reference proteome</keyword>
<comment type="caution">
    <text evidence="2">The sequence shown here is derived from an EMBL/GenBank/DDBJ whole genome shotgun (WGS) entry which is preliminary data.</text>
</comment>
<evidence type="ECO:0000256" key="1">
    <source>
        <dbReference type="SAM" id="Phobius"/>
    </source>
</evidence>
<organism evidence="2 3">
    <name type="scientific">Sinanaerobacter chloroacetimidivorans</name>
    <dbReference type="NCBI Taxonomy" id="2818044"/>
    <lineage>
        <taxon>Bacteria</taxon>
        <taxon>Bacillati</taxon>
        <taxon>Bacillota</taxon>
        <taxon>Clostridia</taxon>
        <taxon>Peptostreptococcales</taxon>
        <taxon>Anaerovoracaceae</taxon>
        <taxon>Sinanaerobacter</taxon>
    </lineage>
</organism>
<dbReference type="AlphaFoldDB" id="A0A8J7W4T3"/>
<accession>A0A8J7W4T3</accession>
<keyword evidence="1" id="KW-0812">Transmembrane</keyword>
<protein>
    <submittedName>
        <fullName evidence="2">Uncharacterized protein</fullName>
    </submittedName>
</protein>
<dbReference type="Proteomes" id="UP000675664">
    <property type="component" value="Unassembled WGS sequence"/>
</dbReference>
<reference evidence="2" key="1">
    <citation type="submission" date="2021-04" db="EMBL/GenBank/DDBJ databases">
        <title>Sinoanaerobacter chloroacetimidivorans sp. nov., an obligate anaerobic bacterium isolated from anaerobic sludge.</title>
        <authorList>
            <person name="Bao Y."/>
        </authorList>
    </citation>
    <scope>NUCLEOTIDE SEQUENCE</scope>
    <source>
        <strain evidence="2">BAD-6</strain>
    </source>
</reference>
<keyword evidence="1" id="KW-0472">Membrane</keyword>
<reference evidence="2" key="2">
    <citation type="submission" date="2021-04" db="EMBL/GenBank/DDBJ databases">
        <authorList>
            <person name="Liu J."/>
        </authorList>
    </citation>
    <scope>NUCLEOTIDE SEQUENCE</scope>
    <source>
        <strain evidence="2">BAD-6</strain>
    </source>
</reference>
<dbReference type="EMBL" id="JAGSND010000025">
    <property type="protein sequence ID" value="MBR0600321.1"/>
    <property type="molecule type" value="Genomic_DNA"/>
</dbReference>
<sequence>MISENTINTRQGNVNRAIQTIVATLGVIFGIGGMSHGFFEALQGNTATNGYVIDAIGEANRMWLHGNEPAFTIIPNFLITGIAAMLVGVAVIIWSAGFMYKKYASLIFLSLFILLFLVGGGIAQIIFFMIGWAMSLRIHKPLNWWRKVLPVGTRRFLSKLWRPFLIVSSLFILITLQIAIFGFVPGVSNPDSISTVMVSTLGVGLLFLILAFISGCAHDIDKGGVTNG</sequence>
<evidence type="ECO:0000313" key="2">
    <source>
        <dbReference type="EMBL" id="MBR0600321.1"/>
    </source>
</evidence>
<gene>
    <name evidence="2" type="ORF">KCX82_20840</name>
</gene>